<evidence type="ECO:0000256" key="7">
    <source>
        <dbReference type="ARBA" id="ARBA00023015"/>
    </source>
</evidence>
<dbReference type="InterPro" id="IPR018060">
    <property type="entry name" value="HTH_AraC"/>
</dbReference>
<dbReference type="KEGG" id="scn:Solca_1220"/>
<evidence type="ECO:0000256" key="1">
    <source>
        <dbReference type="ARBA" id="ARBA00001286"/>
    </source>
</evidence>
<dbReference type="Pfam" id="PF12833">
    <property type="entry name" value="HTH_18"/>
    <property type="match status" value="1"/>
</dbReference>
<dbReference type="CDD" id="cd06445">
    <property type="entry name" value="ATase"/>
    <property type="match status" value="1"/>
</dbReference>
<evidence type="ECO:0000256" key="8">
    <source>
        <dbReference type="ARBA" id="ARBA00023163"/>
    </source>
</evidence>
<dbReference type="Gene3D" id="1.10.10.10">
    <property type="entry name" value="Winged helix-like DNA-binding domain superfamily/Winged helix DNA-binding domain"/>
    <property type="match status" value="1"/>
</dbReference>
<feature type="domain" description="HTH araC/xylS-type" evidence="11">
    <location>
        <begin position="14"/>
        <end position="111"/>
    </location>
</feature>
<dbReference type="HOGENOM" id="CLU_000445_52_0_10"/>
<dbReference type="AlphaFoldDB" id="H8KVD9"/>
<dbReference type="GO" id="GO:0006281">
    <property type="term" value="P:DNA repair"/>
    <property type="evidence" value="ECO:0007669"/>
    <property type="project" value="UniProtKB-KW"/>
</dbReference>
<dbReference type="PROSITE" id="PS01124">
    <property type="entry name" value="HTH_ARAC_FAMILY_2"/>
    <property type="match status" value="1"/>
</dbReference>
<dbReference type="EMBL" id="CP003349">
    <property type="protein sequence ID" value="AFD06319.1"/>
    <property type="molecule type" value="Genomic_DNA"/>
</dbReference>
<evidence type="ECO:0000313" key="13">
    <source>
        <dbReference type="Proteomes" id="UP000007590"/>
    </source>
</evidence>
<dbReference type="GO" id="GO:0032259">
    <property type="term" value="P:methylation"/>
    <property type="evidence" value="ECO:0007669"/>
    <property type="project" value="UniProtKB-KW"/>
</dbReference>
<keyword evidence="13" id="KW-1185">Reference proteome</keyword>
<keyword evidence="6" id="KW-0227">DNA damage</keyword>
<dbReference type="InterPro" id="IPR009057">
    <property type="entry name" value="Homeodomain-like_sf"/>
</dbReference>
<protein>
    <recommendedName>
        <fullName evidence="3">methylated-DNA--[protein]-cysteine S-methyltransferase</fullName>
        <ecNumber evidence="3">2.1.1.63</ecNumber>
    </recommendedName>
</protein>
<proteinExistence type="inferred from homology"/>
<evidence type="ECO:0000256" key="4">
    <source>
        <dbReference type="ARBA" id="ARBA00022603"/>
    </source>
</evidence>
<evidence type="ECO:0000256" key="10">
    <source>
        <dbReference type="ARBA" id="ARBA00049348"/>
    </source>
</evidence>
<dbReference type="OrthoDB" id="9802228at2"/>
<dbReference type="Pfam" id="PF01035">
    <property type="entry name" value="DNA_binding_1"/>
    <property type="match status" value="1"/>
</dbReference>
<name>H8KVD9_SOLCM</name>
<keyword evidence="4 12" id="KW-0489">Methyltransferase</keyword>
<dbReference type="SUPFAM" id="SSF46767">
    <property type="entry name" value="Methylated DNA-protein cysteine methyltransferase, C-terminal domain"/>
    <property type="match status" value="1"/>
</dbReference>
<evidence type="ECO:0000259" key="11">
    <source>
        <dbReference type="PROSITE" id="PS01124"/>
    </source>
</evidence>
<comment type="catalytic activity">
    <reaction evidence="1">
        <text>a 4-O-methyl-thymidine in DNA + L-cysteinyl-[protein] = a thymidine in DNA + S-methyl-L-cysteinyl-[protein]</text>
        <dbReference type="Rhea" id="RHEA:53428"/>
        <dbReference type="Rhea" id="RHEA-COMP:10131"/>
        <dbReference type="Rhea" id="RHEA-COMP:10132"/>
        <dbReference type="Rhea" id="RHEA-COMP:13555"/>
        <dbReference type="Rhea" id="RHEA-COMP:13556"/>
        <dbReference type="ChEBI" id="CHEBI:29950"/>
        <dbReference type="ChEBI" id="CHEBI:82612"/>
        <dbReference type="ChEBI" id="CHEBI:137386"/>
        <dbReference type="ChEBI" id="CHEBI:137387"/>
        <dbReference type="EC" id="2.1.1.63"/>
    </reaction>
</comment>
<dbReference type="InterPro" id="IPR036388">
    <property type="entry name" value="WH-like_DNA-bd_sf"/>
</dbReference>
<accession>H8KVD9</accession>
<dbReference type="GO" id="GO:0043565">
    <property type="term" value="F:sequence-specific DNA binding"/>
    <property type="evidence" value="ECO:0007669"/>
    <property type="project" value="InterPro"/>
</dbReference>
<evidence type="ECO:0000256" key="9">
    <source>
        <dbReference type="ARBA" id="ARBA00023204"/>
    </source>
</evidence>
<comment type="catalytic activity">
    <reaction evidence="10">
        <text>a 6-O-methyl-2'-deoxyguanosine in DNA + L-cysteinyl-[protein] = S-methyl-L-cysteinyl-[protein] + a 2'-deoxyguanosine in DNA</text>
        <dbReference type="Rhea" id="RHEA:24000"/>
        <dbReference type="Rhea" id="RHEA-COMP:10131"/>
        <dbReference type="Rhea" id="RHEA-COMP:10132"/>
        <dbReference type="Rhea" id="RHEA-COMP:11367"/>
        <dbReference type="Rhea" id="RHEA-COMP:11368"/>
        <dbReference type="ChEBI" id="CHEBI:29950"/>
        <dbReference type="ChEBI" id="CHEBI:82612"/>
        <dbReference type="ChEBI" id="CHEBI:85445"/>
        <dbReference type="ChEBI" id="CHEBI:85448"/>
        <dbReference type="EC" id="2.1.1.63"/>
    </reaction>
</comment>
<evidence type="ECO:0000256" key="2">
    <source>
        <dbReference type="ARBA" id="ARBA00008711"/>
    </source>
</evidence>
<dbReference type="NCBIfam" id="TIGR00589">
    <property type="entry name" value="ogt"/>
    <property type="match status" value="1"/>
</dbReference>
<evidence type="ECO:0000256" key="6">
    <source>
        <dbReference type="ARBA" id="ARBA00022763"/>
    </source>
</evidence>
<comment type="similarity">
    <text evidence="2">Belongs to the MGMT family.</text>
</comment>
<dbReference type="STRING" id="929556.Solca_1220"/>
<keyword evidence="5 12" id="KW-0808">Transferase</keyword>
<dbReference type="Gene3D" id="1.10.10.60">
    <property type="entry name" value="Homeodomain-like"/>
    <property type="match status" value="1"/>
</dbReference>
<evidence type="ECO:0000256" key="5">
    <source>
        <dbReference type="ARBA" id="ARBA00022679"/>
    </source>
</evidence>
<dbReference type="GO" id="GO:0003700">
    <property type="term" value="F:DNA-binding transcription factor activity"/>
    <property type="evidence" value="ECO:0007669"/>
    <property type="project" value="InterPro"/>
</dbReference>
<dbReference type="InterPro" id="IPR036217">
    <property type="entry name" value="MethylDNA_cys_MeTrfase_DNAb"/>
</dbReference>
<dbReference type="InterPro" id="IPR014048">
    <property type="entry name" value="MethylDNA_cys_MeTrfase_DNA-bd"/>
</dbReference>
<organism evidence="12 13">
    <name type="scientific">Solitalea canadensis (strain ATCC 29591 / DSM 3403 / JCM 21819 / LMG 8368 / NBRC 15130 / NCIMB 12057 / USAM 9D)</name>
    <name type="common">Flexibacter canadensis</name>
    <dbReference type="NCBI Taxonomy" id="929556"/>
    <lineage>
        <taxon>Bacteria</taxon>
        <taxon>Pseudomonadati</taxon>
        <taxon>Bacteroidota</taxon>
        <taxon>Sphingobacteriia</taxon>
        <taxon>Sphingobacteriales</taxon>
        <taxon>Sphingobacteriaceae</taxon>
        <taxon>Solitalea</taxon>
    </lineage>
</organism>
<dbReference type="EC" id="2.1.1.63" evidence="3"/>
<dbReference type="Gene3D" id="3.30.160.70">
    <property type="entry name" value="Methylated DNA-protein cysteine methyltransferase domain"/>
    <property type="match status" value="1"/>
</dbReference>
<dbReference type="SUPFAM" id="SSF53155">
    <property type="entry name" value="Methylated DNA-protein cysteine methyltransferase domain"/>
    <property type="match status" value="1"/>
</dbReference>
<gene>
    <name evidence="12" type="ordered locus">Solca_1220</name>
</gene>
<dbReference type="GO" id="GO:0003908">
    <property type="term" value="F:methylated-DNA-[protein]-cysteine S-methyltransferase activity"/>
    <property type="evidence" value="ECO:0007669"/>
    <property type="project" value="UniProtKB-EC"/>
</dbReference>
<dbReference type="Proteomes" id="UP000007590">
    <property type="component" value="Chromosome"/>
</dbReference>
<dbReference type="InterPro" id="IPR036631">
    <property type="entry name" value="MGMT_N_sf"/>
</dbReference>
<sequence length="289" mass="32849">MNFSQQEINYYRIEKAIKYLEEHFLEQPNLDELAEKLGLSSFHFQRMFTEYSGISPKRFLQYLTSDYLKGKLSETQNLIHAAEEAGLSSQSRVYDLFVTLEAVTPQEYKTKGDGLEISYGFHSTPFGRCLIGITTRGVCWLSFINDEEDLPELSKLHSHWEKSVIIKDEKATAVYIEKIFSNSKADDSKLNVLVKGTNFQVKVWDALLNLHPGDLVTYQHIANQIGNPKALQAVGSAVGANSLAYLIPCHRVIRKEGKLGEYRWGSGRKKVIIAYEQTNAETVFNNEIN</sequence>
<dbReference type="InterPro" id="IPR001497">
    <property type="entry name" value="MethylDNA_cys_MeTrfase_AS"/>
</dbReference>
<dbReference type="RefSeq" id="WP_014679546.1">
    <property type="nucleotide sequence ID" value="NC_017770.1"/>
</dbReference>
<dbReference type="eggNOG" id="COG0350">
    <property type="taxonomic scope" value="Bacteria"/>
</dbReference>
<dbReference type="eggNOG" id="COG2207">
    <property type="taxonomic scope" value="Bacteria"/>
</dbReference>
<dbReference type="PROSITE" id="PS00374">
    <property type="entry name" value="MGMT"/>
    <property type="match status" value="1"/>
</dbReference>
<keyword evidence="8" id="KW-0804">Transcription</keyword>
<dbReference type="SUPFAM" id="SSF46689">
    <property type="entry name" value="Homeodomain-like"/>
    <property type="match status" value="1"/>
</dbReference>
<keyword evidence="9" id="KW-0234">DNA repair</keyword>
<evidence type="ECO:0000313" key="12">
    <source>
        <dbReference type="EMBL" id="AFD06319.1"/>
    </source>
</evidence>
<reference evidence="12" key="1">
    <citation type="submission" date="2012-02" db="EMBL/GenBank/DDBJ databases">
        <title>The complete genome of Solitalea canadensis DSM 3403.</title>
        <authorList>
            <consortium name="US DOE Joint Genome Institute (JGI-PGF)"/>
            <person name="Lucas S."/>
            <person name="Copeland A."/>
            <person name="Lapidus A."/>
            <person name="Glavina del Rio T."/>
            <person name="Dalin E."/>
            <person name="Tice H."/>
            <person name="Bruce D."/>
            <person name="Goodwin L."/>
            <person name="Pitluck S."/>
            <person name="Peters L."/>
            <person name="Ovchinnikova G."/>
            <person name="Lu M."/>
            <person name="Kyrpides N."/>
            <person name="Mavromatis K."/>
            <person name="Ivanova N."/>
            <person name="Brettin T."/>
            <person name="Detter J.C."/>
            <person name="Han C."/>
            <person name="Larimer F."/>
            <person name="Land M."/>
            <person name="Hauser L."/>
            <person name="Markowitz V."/>
            <person name="Cheng J.-F."/>
            <person name="Hugenholtz P."/>
            <person name="Woyke T."/>
            <person name="Wu D."/>
            <person name="Spring S."/>
            <person name="Schroeder M."/>
            <person name="Kopitz M."/>
            <person name="Brambilla E."/>
            <person name="Klenk H.-P."/>
            <person name="Eisen J.A."/>
        </authorList>
    </citation>
    <scope>NUCLEOTIDE SEQUENCE</scope>
    <source>
        <strain evidence="12">DSM 3403</strain>
    </source>
</reference>
<dbReference type="PANTHER" id="PTHR10815:SF13">
    <property type="entry name" value="METHYLATED-DNA--PROTEIN-CYSTEINE METHYLTRANSFERASE"/>
    <property type="match status" value="1"/>
</dbReference>
<evidence type="ECO:0000256" key="3">
    <source>
        <dbReference type="ARBA" id="ARBA00011918"/>
    </source>
</evidence>
<dbReference type="PANTHER" id="PTHR10815">
    <property type="entry name" value="METHYLATED-DNA--PROTEIN-CYSTEINE METHYLTRANSFERASE"/>
    <property type="match status" value="1"/>
</dbReference>
<keyword evidence="7" id="KW-0805">Transcription regulation</keyword>
<dbReference type="SMART" id="SM00342">
    <property type="entry name" value="HTH_ARAC"/>
    <property type="match status" value="1"/>
</dbReference>
<dbReference type="FunFam" id="1.10.10.10:FF:000214">
    <property type="entry name" value="Methylated-DNA--protein-cysteine methyltransferase"/>
    <property type="match status" value="1"/>
</dbReference>